<sequence>MFVPRFVAKFSPSASRNRNRVRARLLKSLGQENASIITTVETELDPATADTAERAPRVHRLSQHLGLYESEIDRSRPIRLLEIGSFYWDSQQEWKDYLDPGSLVIGIDFDSKFLKILDESGTRVRMGGARDISFLRDVATEFGPFTAIIDADSQSSSRLVNNFRCLFPHSLSPDGVYLIEDVYCDFWTLYNSFSFIDMARALIDVLRGHYQFARDTTEFGTGHLVIARYAAGRRPQRLTS</sequence>
<evidence type="ECO:0000313" key="1">
    <source>
        <dbReference type="EMBL" id="QLL07801.1"/>
    </source>
</evidence>
<dbReference type="KEGG" id="mgor:H0P51_01985"/>
<reference evidence="2" key="2">
    <citation type="submission" date="2023-07" db="EMBL/GenBank/DDBJ databases">
        <title>Description of Mycobacterium gordonae subsp. intergordonae subsp.nov. and Mycobacterium gordonae subsp. gordonae subsp. nov.</title>
        <authorList>
            <person name="Huang H."/>
        </authorList>
    </citation>
    <scope>NUCLEOTIDE SEQUENCE [LARGE SCALE GENOMIC DNA]</scope>
    <source>
        <strain evidence="2">24</strain>
    </source>
</reference>
<dbReference type="SUPFAM" id="SSF53335">
    <property type="entry name" value="S-adenosyl-L-methionine-dependent methyltransferases"/>
    <property type="match status" value="1"/>
</dbReference>
<dbReference type="InterPro" id="IPR029063">
    <property type="entry name" value="SAM-dependent_MTases_sf"/>
</dbReference>
<organism evidence="1 2">
    <name type="scientific">Mycobacterium vicinigordonae</name>
    <dbReference type="NCBI Taxonomy" id="1719132"/>
    <lineage>
        <taxon>Bacteria</taxon>
        <taxon>Bacillati</taxon>
        <taxon>Actinomycetota</taxon>
        <taxon>Actinomycetes</taxon>
        <taxon>Mycobacteriales</taxon>
        <taxon>Mycobacteriaceae</taxon>
        <taxon>Mycobacterium</taxon>
    </lineage>
</organism>
<dbReference type="EMBL" id="CP059165">
    <property type="protein sequence ID" value="QLL07801.1"/>
    <property type="molecule type" value="Genomic_DNA"/>
</dbReference>
<evidence type="ECO:0000313" key="2">
    <source>
        <dbReference type="Proteomes" id="UP000510682"/>
    </source>
</evidence>
<protein>
    <recommendedName>
        <fullName evidence="3">Class I SAM-dependent methyltransferase</fullName>
    </recommendedName>
</protein>
<reference evidence="2" key="1">
    <citation type="submission" date="2020-07" db="EMBL/GenBank/DDBJ databases">
        <title>Description of Mycobacterium gordonae subsp. intergordonae subsp.nov. and Mycobacterium gordonae subsp. gordonae subsp. nov.</title>
        <authorList>
            <person name="Yu X."/>
        </authorList>
    </citation>
    <scope>NUCLEOTIDE SEQUENCE [LARGE SCALE GENOMIC DNA]</scope>
    <source>
        <strain evidence="2">24</strain>
    </source>
</reference>
<accession>A0A7D6E1W7</accession>
<dbReference type="RefSeq" id="WP_180916402.1">
    <property type="nucleotide sequence ID" value="NZ_CP059165.1"/>
</dbReference>
<proteinExistence type="predicted"/>
<dbReference type="Gene3D" id="3.40.50.150">
    <property type="entry name" value="Vaccinia Virus protein VP39"/>
    <property type="match status" value="1"/>
</dbReference>
<evidence type="ECO:0008006" key="3">
    <source>
        <dbReference type="Google" id="ProtNLM"/>
    </source>
</evidence>
<name>A0A7D6E1W7_9MYCO</name>
<dbReference type="Proteomes" id="UP000510682">
    <property type="component" value="Chromosome"/>
</dbReference>
<gene>
    <name evidence="1" type="ORF">H0P51_01985</name>
</gene>
<keyword evidence="2" id="KW-1185">Reference proteome</keyword>
<dbReference type="AlphaFoldDB" id="A0A7D6E1W7"/>